<protein>
    <submittedName>
        <fullName evidence="1">Uncharacterized protein</fullName>
    </submittedName>
</protein>
<evidence type="ECO:0000313" key="1">
    <source>
        <dbReference type="EMBL" id="KAJ1365130.1"/>
    </source>
</evidence>
<evidence type="ECO:0000313" key="2">
    <source>
        <dbReference type="Proteomes" id="UP001196413"/>
    </source>
</evidence>
<organism evidence="1 2">
    <name type="scientific">Parelaphostrongylus tenuis</name>
    <name type="common">Meningeal worm</name>
    <dbReference type="NCBI Taxonomy" id="148309"/>
    <lineage>
        <taxon>Eukaryota</taxon>
        <taxon>Metazoa</taxon>
        <taxon>Ecdysozoa</taxon>
        <taxon>Nematoda</taxon>
        <taxon>Chromadorea</taxon>
        <taxon>Rhabditida</taxon>
        <taxon>Rhabditina</taxon>
        <taxon>Rhabditomorpha</taxon>
        <taxon>Strongyloidea</taxon>
        <taxon>Metastrongylidae</taxon>
        <taxon>Parelaphostrongylus</taxon>
    </lineage>
</organism>
<keyword evidence="2" id="KW-1185">Reference proteome</keyword>
<proteinExistence type="predicted"/>
<accession>A0AAD5MV44</accession>
<dbReference type="EMBL" id="JAHQIW010005186">
    <property type="protein sequence ID" value="KAJ1365130.1"/>
    <property type="molecule type" value="Genomic_DNA"/>
</dbReference>
<sequence length="105" mass="12207">MVFGPNQKQRLEKKINRPLTADVEAEIPFLTDITQCPYDYRFFTLGSHDRMVVMLVLEPGSTPTFHGAQQRLMKRHNKAIVEIASRLAQPVFYDVQEEDEKRIES</sequence>
<gene>
    <name evidence="1" type="ORF">KIN20_025356</name>
</gene>
<dbReference type="Proteomes" id="UP001196413">
    <property type="component" value="Unassembled WGS sequence"/>
</dbReference>
<comment type="caution">
    <text evidence="1">The sequence shown here is derived from an EMBL/GenBank/DDBJ whole genome shotgun (WGS) entry which is preliminary data.</text>
</comment>
<dbReference type="AlphaFoldDB" id="A0AAD5MV44"/>
<name>A0AAD5MV44_PARTN</name>
<reference evidence="1" key="1">
    <citation type="submission" date="2021-06" db="EMBL/GenBank/DDBJ databases">
        <title>Parelaphostrongylus tenuis whole genome reference sequence.</title>
        <authorList>
            <person name="Garwood T.J."/>
            <person name="Larsen P.A."/>
            <person name="Fountain-Jones N.M."/>
            <person name="Garbe J.R."/>
            <person name="Macchietto M.G."/>
            <person name="Kania S.A."/>
            <person name="Gerhold R.W."/>
            <person name="Richards J.E."/>
            <person name="Wolf T.M."/>
        </authorList>
    </citation>
    <scope>NUCLEOTIDE SEQUENCE</scope>
    <source>
        <strain evidence="1">MNPRO001-30</strain>
        <tissue evidence="1">Meninges</tissue>
    </source>
</reference>